<gene>
    <name evidence="3" type="ORF">AB0887_05635</name>
</gene>
<dbReference type="Proteomes" id="UP001553843">
    <property type="component" value="Unassembled WGS sequence"/>
</dbReference>
<evidence type="ECO:0000313" key="3">
    <source>
        <dbReference type="EMBL" id="MEW2361445.1"/>
    </source>
</evidence>
<dbReference type="SUPFAM" id="SSF50370">
    <property type="entry name" value="Ricin B-like lectins"/>
    <property type="match status" value="1"/>
</dbReference>
<dbReference type="EMBL" id="JBEYRS010000002">
    <property type="protein sequence ID" value="MEW2361445.1"/>
    <property type="molecule type" value="Genomic_DNA"/>
</dbReference>
<dbReference type="InterPro" id="IPR024078">
    <property type="entry name" value="LmbE-like_dom_sf"/>
</dbReference>
<reference evidence="3 4" key="1">
    <citation type="submission" date="2024-06" db="EMBL/GenBank/DDBJ databases">
        <title>The Natural Products Discovery Center: Release of the First 8490 Sequenced Strains for Exploring Actinobacteria Biosynthetic Diversity.</title>
        <authorList>
            <person name="Kalkreuter E."/>
            <person name="Kautsar S.A."/>
            <person name="Yang D."/>
            <person name="Bader C.D."/>
            <person name="Teijaro C.N."/>
            <person name="Fluegel L."/>
            <person name="Davis C.M."/>
            <person name="Simpson J.R."/>
            <person name="Lauterbach L."/>
            <person name="Steele A.D."/>
            <person name="Gui C."/>
            <person name="Meng S."/>
            <person name="Li G."/>
            <person name="Viehrig K."/>
            <person name="Ye F."/>
            <person name="Su P."/>
            <person name="Kiefer A.F."/>
            <person name="Nichols A."/>
            <person name="Cepeda A.J."/>
            <person name="Yan W."/>
            <person name="Fan B."/>
            <person name="Jiang Y."/>
            <person name="Adhikari A."/>
            <person name="Zheng C.-J."/>
            <person name="Schuster L."/>
            <person name="Cowan T.M."/>
            <person name="Smanski M.J."/>
            <person name="Chevrette M.G."/>
            <person name="De Carvalho L.P.S."/>
            <person name="Shen B."/>
        </authorList>
    </citation>
    <scope>NUCLEOTIDE SEQUENCE [LARGE SCALE GENOMIC DNA]</scope>
    <source>
        <strain evidence="3 4">NPDC047833</strain>
    </source>
</reference>
<dbReference type="Gene3D" id="3.40.50.10320">
    <property type="entry name" value="LmbE-like"/>
    <property type="match status" value="1"/>
</dbReference>
<protein>
    <submittedName>
        <fullName evidence="3">Ricin-type beta-trefoil lectin domain protein</fullName>
    </submittedName>
</protein>
<dbReference type="InterPro" id="IPR000772">
    <property type="entry name" value="Ricin_B_lectin"/>
</dbReference>
<dbReference type="Gene3D" id="2.80.10.50">
    <property type="match status" value="1"/>
</dbReference>
<dbReference type="SUPFAM" id="SSF102588">
    <property type="entry name" value="LmbE-like"/>
    <property type="match status" value="1"/>
</dbReference>
<evidence type="ECO:0000256" key="1">
    <source>
        <dbReference type="ARBA" id="ARBA00022833"/>
    </source>
</evidence>
<dbReference type="Pfam" id="PF00652">
    <property type="entry name" value="Ricin_B_lectin"/>
    <property type="match status" value="1"/>
</dbReference>
<dbReference type="PANTHER" id="PTHR12993:SF26">
    <property type="entry name" value="1D-MYO-INOSITOL 2-ACETAMIDO-2-DEOXY-ALPHA-D-GLUCOPYRANOSIDE DEACETYLASE"/>
    <property type="match status" value="1"/>
</dbReference>
<keyword evidence="1" id="KW-0862">Zinc</keyword>
<organism evidence="3 4">
    <name type="scientific">Streptomyces huasconensis</name>
    <dbReference type="NCBI Taxonomy" id="1854574"/>
    <lineage>
        <taxon>Bacteria</taxon>
        <taxon>Bacillati</taxon>
        <taxon>Actinomycetota</taxon>
        <taxon>Actinomycetes</taxon>
        <taxon>Kitasatosporales</taxon>
        <taxon>Streptomycetaceae</taxon>
        <taxon>Streptomyces</taxon>
    </lineage>
</organism>
<dbReference type="PROSITE" id="PS50231">
    <property type="entry name" value="RICIN_B_LECTIN"/>
    <property type="match status" value="1"/>
</dbReference>
<comment type="caution">
    <text evidence="3">The sequence shown here is derived from an EMBL/GenBank/DDBJ whole genome shotgun (WGS) entry which is preliminary data.</text>
</comment>
<name>A0ABV3LPQ6_9ACTN</name>
<proteinExistence type="predicted"/>
<keyword evidence="4" id="KW-1185">Reference proteome</keyword>
<dbReference type="RefSeq" id="WP_359775190.1">
    <property type="nucleotide sequence ID" value="NZ_JBEYRR010000002.1"/>
</dbReference>
<dbReference type="InterPro" id="IPR003737">
    <property type="entry name" value="GlcNAc_PI_deacetylase-related"/>
</dbReference>
<feature type="domain" description="Ricin B lectin" evidence="2">
    <location>
        <begin position="336"/>
        <end position="443"/>
    </location>
</feature>
<dbReference type="PANTHER" id="PTHR12993">
    <property type="entry name" value="N-ACETYLGLUCOSAMINYL-PHOSPHATIDYLINOSITOL DE-N-ACETYLASE-RELATED"/>
    <property type="match status" value="1"/>
</dbReference>
<evidence type="ECO:0000259" key="2">
    <source>
        <dbReference type="Pfam" id="PF00652"/>
    </source>
</evidence>
<sequence length="489" mass="52721">MRLHRLALVVIIGLAVLAFTVPAPPPAAGGARCRGTTLVGVAHQDDDLLFVNPEIAEDFDRGSCLRVVYVTAGDAHLAWEGGYAVRRERGVQQAYSALAGRPTRAGEPSAWQAAPVRVGGRTVHGVRLDNGPLRPDIRLLFLRLPDGGWRDEASRRRTLLALFRSQVRSLRAVDGSARYTEAALVATLAALVERFRPDTVRTLDFANTALKSSGEEWADHNDHAVTARYLRLAVLRARPAGGPPRLTGHEGYGNVVRPPNLDAARAARKAALFGHYYIHDERRAAGCPGHHCAPTRKVAAQYTPWLERGYARPLPDPRPGTVVSWIGSTAAGFTDAGLCLTHGRGTVRSAPCAGTARQRWHLADGVLRAGGAGRGDGGRHCVRVRGPAVVLGPCADGDPAGWVLTRRGQLRTREGCLTQDDLLRPRPALRLAACAPGDPGQRWFTRFRCPVNTATTRSPYGVPVAFRRVCSPEEPPGRGNVADVTRLPT</sequence>
<evidence type="ECO:0000313" key="4">
    <source>
        <dbReference type="Proteomes" id="UP001553843"/>
    </source>
</evidence>
<dbReference type="InterPro" id="IPR035992">
    <property type="entry name" value="Ricin_B-like_lectins"/>
</dbReference>
<accession>A0ABV3LPQ6</accession>